<dbReference type="GO" id="GO:0005886">
    <property type="term" value="C:plasma membrane"/>
    <property type="evidence" value="ECO:0007669"/>
    <property type="project" value="TreeGrafter"/>
</dbReference>
<dbReference type="AlphaFoldDB" id="A0A401TA91"/>
<evidence type="ECO:0000256" key="1">
    <source>
        <dbReference type="ARBA" id="ARBA00004141"/>
    </source>
</evidence>
<dbReference type="GO" id="GO:0005332">
    <property type="term" value="F:gamma-aminobutyric acid:sodium:chloride symporter activity"/>
    <property type="evidence" value="ECO:0007669"/>
    <property type="project" value="TreeGrafter"/>
</dbReference>
<dbReference type="Pfam" id="PF00209">
    <property type="entry name" value="SNF"/>
    <property type="match status" value="1"/>
</dbReference>
<comment type="subcellular location">
    <subcellularLocation>
        <location evidence="1">Membrane</location>
        <topology evidence="1">Multi-pass membrane protein</topology>
    </subcellularLocation>
</comment>
<evidence type="ECO:0000313" key="8">
    <source>
        <dbReference type="Proteomes" id="UP000287033"/>
    </source>
</evidence>
<keyword evidence="8" id="KW-1185">Reference proteome</keyword>
<organism evidence="7 8">
    <name type="scientific">Chiloscyllium punctatum</name>
    <name type="common">Brownbanded bambooshark</name>
    <name type="synonym">Hemiscyllium punctatum</name>
    <dbReference type="NCBI Taxonomy" id="137246"/>
    <lineage>
        <taxon>Eukaryota</taxon>
        <taxon>Metazoa</taxon>
        <taxon>Chordata</taxon>
        <taxon>Craniata</taxon>
        <taxon>Vertebrata</taxon>
        <taxon>Chondrichthyes</taxon>
        <taxon>Elasmobranchii</taxon>
        <taxon>Galeomorphii</taxon>
        <taxon>Galeoidea</taxon>
        <taxon>Orectolobiformes</taxon>
        <taxon>Hemiscylliidae</taxon>
        <taxon>Chiloscyllium</taxon>
    </lineage>
</organism>
<evidence type="ECO:0000256" key="6">
    <source>
        <dbReference type="PIRSR" id="PIRSR600175-1"/>
    </source>
</evidence>
<keyword evidence="5" id="KW-0472">Membrane</keyword>
<keyword evidence="6" id="KW-0915">Sodium</keyword>
<accession>A0A401TA91</accession>
<evidence type="ECO:0000256" key="5">
    <source>
        <dbReference type="ARBA" id="ARBA00023136"/>
    </source>
</evidence>
<keyword evidence="3" id="KW-0812">Transmembrane</keyword>
<evidence type="ECO:0000256" key="4">
    <source>
        <dbReference type="ARBA" id="ARBA00022989"/>
    </source>
</evidence>
<dbReference type="STRING" id="137246.A0A401TA91"/>
<reference evidence="7 8" key="1">
    <citation type="journal article" date="2018" name="Nat. Ecol. Evol.">
        <title>Shark genomes provide insights into elasmobranch evolution and the origin of vertebrates.</title>
        <authorList>
            <person name="Hara Y"/>
            <person name="Yamaguchi K"/>
            <person name="Onimaru K"/>
            <person name="Kadota M"/>
            <person name="Koyanagi M"/>
            <person name="Keeley SD"/>
            <person name="Tatsumi K"/>
            <person name="Tanaka K"/>
            <person name="Motone F"/>
            <person name="Kageyama Y"/>
            <person name="Nozu R"/>
            <person name="Adachi N"/>
            <person name="Nishimura O"/>
            <person name="Nakagawa R"/>
            <person name="Tanegashima C"/>
            <person name="Kiyatake I"/>
            <person name="Matsumoto R"/>
            <person name="Murakumo K"/>
            <person name="Nishida K"/>
            <person name="Terakita A"/>
            <person name="Kuratani S"/>
            <person name="Sato K"/>
            <person name="Hyodo S Kuraku.S."/>
        </authorList>
    </citation>
    <scope>NUCLEOTIDE SEQUENCE [LARGE SCALE GENOMIC DNA]</scope>
</reference>
<evidence type="ECO:0000313" key="7">
    <source>
        <dbReference type="EMBL" id="GCC39522.1"/>
    </source>
</evidence>
<dbReference type="PANTHER" id="PTHR11616:SF141">
    <property type="entry name" value="SODIUM- AND CHLORIDE-DEPENDENT TAURINE TRANSPORTER"/>
    <property type="match status" value="1"/>
</dbReference>
<name>A0A401TA91_CHIPU</name>
<dbReference type="GO" id="GO:0046872">
    <property type="term" value="F:metal ion binding"/>
    <property type="evidence" value="ECO:0007669"/>
    <property type="project" value="UniProtKB-KW"/>
</dbReference>
<dbReference type="PANTHER" id="PTHR11616">
    <property type="entry name" value="SODIUM/CHLORIDE DEPENDENT TRANSPORTER"/>
    <property type="match status" value="1"/>
</dbReference>
<dbReference type="EMBL" id="BEZZ01025136">
    <property type="protein sequence ID" value="GCC39522.1"/>
    <property type="molecule type" value="Genomic_DNA"/>
</dbReference>
<proteinExistence type="predicted"/>
<dbReference type="InterPro" id="IPR000175">
    <property type="entry name" value="Na/ntran_symport"/>
</dbReference>
<comment type="caution">
    <text evidence="7">The sequence shown here is derived from an EMBL/GenBank/DDBJ whole genome shotgun (WGS) entry which is preliminary data.</text>
</comment>
<dbReference type="SUPFAM" id="SSF161070">
    <property type="entry name" value="SNF-like"/>
    <property type="match status" value="1"/>
</dbReference>
<keyword evidence="2" id="KW-0813">Transport</keyword>
<dbReference type="Proteomes" id="UP000287033">
    <property type="component" value="Unassembled WGS sequence"/>
</dbReference>
<dbReference type="GO" id="GO:0042995">
    <property type="term" value="C:cell projection"/>
    <property type="evidence" value="ECO:0007669"/>
    <property type="project" value="TreeGrafter"/>
</dbReference>
<dbReference type="OrthoDB" id="6581954at2759"/>
<feature type="binding site" evidence="6">
    <location>
        <position position="9"/>
    </location>
    <ligand>
        <name>Na(+)</name>
        <dbReference type="ChEBI" id="CHEBI:29101"/>
        <label>1</label>
    </ligand>
</feature>
<feature type="non-terminal residue" evidence="7">
    <location>
        <position position="1"/>
    </location>
</feature>
<evidence type="ECO:0000256" key="2">
    <source>
        <dbReference type="ARBA" id="ARBA00022448"/>
    </source>
</evidence>
<protein>
    <submittedName>
        <fullName evidence="7">Uncharacterized protein</fullName>
    </submittedName>
</protein>
<evidence type="ECO:0000256" key="3">
    <source>
        <dbReference type="ARBA" id="ARBA00022692"/>
    </source>
</evidence>
<gene>
    <name evidence="7" type="ORF">chiPu_0023687</name>
</gene>
<dbReference type="GO" id="GO:0005369">
    <property type="term" value="F:taurine:sodium symporter activity"/>
    <property type="evidence" value="ECO:0007669"/>
    <property type="project" value="TreeGrafter"/>
</dbReference>
<keyword evidence="4" id="KW-1133">Transmembrane helix</keyword>
<keyword evidence="6" id="KW-0479">Metal-binding</keyword>
<sequence>DCMLLGCLNSGTSFVSGFAIFSILGFMAQEQGVDIADVAESGTSSTWCILHNVEV</sequence>
<dbReference type="InterPro" id="IPR037272">
    <property type="entry name" value="SNS_sf"/>
</dbReference>